<proteinExistence type="predicted"/>
<evidence type="ECO:0000256" key="1">
    <source>
        <dbReference type="SAM" id="MobiDB-lite"/>
    </source>
</evidence>
<evidence type="ECO:0000313" key="3">
    <source>
        <dbReference type="Proteomes" id="UP001295444"/>
    </source>
</evidence>
<feature type="compositionally biased region" description="Polar residues" evidence="1">
    <location>
        <begin position="1"/>
        <end position="19"/>
    </location>
</feature>
<gene>
    <name evidence="2" type="ORF">PECUL_23A013164</name>
</gene>
<organism evidence="2 3">
    <name type="scientific">Pelobates cultripes</name>
    <name type="common">Western spadefoot toad</name>
    <dbReference type="NCBI Taxonomy" id="61616"/>
    <lineage>
        <taxon>Eukaryota</taxon>
        <taxon>Metazoa</taxon>
        <taxon>Chordata</taxon>
        <taxon>Craniata</taxon>
        <taxon>Vertebrata</taxon>
        <taxon>Euteleostomi</taxon>
        <taxon>Amphibia</taxon>
        <taxon>Batrachia</taxon>
        <taxon>Anura</taxon>
        <taxon>Pelobatoidea</taxon>
        <taxon>Pelobatidae</taxon>
        <taxon>Pelobates</taxon>
    </lineage>
</organism>
<sequence>MISMATTSRVDDVSATNEMLNPGGACPDAREEERPAPYTPESQPGYYPGIQQTLVPQNTDASVRSDTVAHNAAKLPGHLAELQGQLTSTRKK</sequence>
<dbReference type="Proteomes" id="UP001295444">
    <property type="component" value="Chromosome 05"/>
</dbReference>
<keyword evidence="3" id="KW-1185">Reference proteome</keyword>
<dbReference type="EMBL" id="OW240916">
    <property type="protein sequence ID" value="CAH2294338.1"/>
    <property type="molecule type" value="Genomic_DNA"/>
</dbReference>
<feature type="region of interest" description="Disordered" evidence="1">
    <location>
        <begin position="1"/>
        <end position="52"/>
    </location>
</feature>
<protein>
    <submittedName>
        <fullName evidence="2">Uncharacterized protein</fullName>
    </submittedName>
</protein>
<evidence type="ECO:0000313" key="2">
    <source>
        <dbReference type="EMBL" id="CAH2294338.1"/>
    </source>
</evidence>
<accession>A0AAD1S8W4</accession>
<dbReference type="AlphaFoldDB" id="A0AAD1S8W4"/>
<name>A0AAD1S8W4_PELCU</name>
<reference evidence="2" key="1">
    <citation type="submission" date="2022-03" db="EMBL/GenBank/DDBJ databases">
        <authorList>
            <person name="Alioto T."/>
            <person name="Alioto T."/>
            <person name="Gomez Garrido J."/>
        </authorList>
    </citation>
    <scope>NUCLEOTIDE SEQUENCE</scope>
</reference>